<dbReference type="Proteomes" id="UP001176940">
    <property type="component" value="Unassembled WGS sequence"/>
</dbReference>
<dbReference type="PANTHER" id="PTHR12832:SF17">
    <property type="entry name" value="T-COMPLEX PROTEIN 11-LIKE PROTEIN 2"/>
    <property type="match status" value="1"/>
</dbReference>
<comment type="similarity">
    <text evidence="1">Belongs to the TCP11 family.</text>
</comment>
<gene>
    <name evidence="3" type="ORF">RIMI_LOCUS5159733</name>
</gene>
<evidence type="ECO:0000256" key="1">
    <source>
        <dbReference type="ARBA" id="ARBA00010954"/>
    </source>
</evidence>
<accession>A0ABN9L447</accession>
<keyword evidence="4" id="KW-1185">Reference proteome</keyword>
<feature type="region of interest" description="Disordered" evidence="2">
    <location>
        <begin position="52"/>
        <end position="75"/>
    </location>
</feature>
<sequence length="549" mass="61133">MEVLSGLRISPDSDDSNSSPEDQRGSSKNTHSSILAKEVIVLLSKAGVINRPMDSARSSGPVNPGTSEPLSSERLPSGSLEFERVLLSRQGFSPGLVSTLLKSRMPITSRIYGFPVLAGRIPSLKCAIVGSGKTGYRLEGRVKQIVHKAFWDCLESELKEDPPKYDHAIKLFDEIREILLSFLTPGTNRLRTQICEVLDVDLIRQQAEHHAVDIPKLGSYIITIMSKLCAPVRDDDVKKLKASGDIVQMLRDVFHVLDLMKMDMVNYTIHNIRPQLQRQLAEYERVKFQEILEKSPDALNQTTKWIEQALKDAVEAKAKESTSSGNGVSVDNLSPTLVLNSGFVKLLHMDYDSVVPETVITDDLRIVDLKNKLHEVKLVACVCLISQNALGPVSTTGFIEQVKEIAAILLQGLNKNFNFKEALTALSTKISYEMNKSLTDRGLPALGIEANSILEGQICSLTEKNHPIYNLIDKRIQEYLTTFLCLPQPYKQVPVLPGGLTPVHKEMEFIGFQYANIVNFNKQVYGPFYANIFRKLLFSQPQGDKAVAQ</sequence>
<dbReference type="PANTHER" id="PTHR12832">
    <property type="entry name" value="TESTIS-SPECIFIC PROTEIN PBS13 T-COMPLEX 11"/>
    <property type="match status" value="1"/>
</dbReference>
<evidence type="ECO:0008006" key="5">
    <source>
        <dbReference type="Google" id="ProtNLM"/>
    </source>
</evidence>
<evidence type="ECO:0000256" key="2">
    <source>
        <dbReference type="SAM" id="MobiDB-lite"/>
    </source>
</evidence>
<protein>
    <recommendedName>
        <fullName evidence="5">T-complex protein 11-like protein 2</fullName>
    </recommendedName>
</protein>
<name>A0ABN9L447_9NEOB</name>
<proteinExistence type="inferred from homology"/>
<dbReference type="EMBL" id="CAUEEQ010008674">
    <property type="protein sequence ID" value="CAJ0932587.1"/>
    <property type="molecule type" value="Genomic_DNA"/>
</dbReference>
<organism evidence="3 4">
    <name type="scientific">Ranitomeya imitator</name>
    <name type="common">mimic poison frog</name>
    <dbReference type="NCBI Taxonomy" id="111125"/>
    <lineage>
        <taxon>Eukaryota</taxon>
        <taxon>Metazoa</taxon>
        <taxon>Chordata</taxon>
        <taxon>Craniata</taxon>
        <taxon>Vertebrata</taxon>
        <taxon>Euteleostomi</taxon>
        <taxon>Amphibia</taxon>
        <taxon>Batrachia</taxon>
        <taxon>Anura</taxon>
        <taxon>Neobatrachia</taxon>
        <taxon>Hyloidea</taxon>
        <taxon>Dendrobatidae</taxon>
        <taxon>Dendrobatinae</taxon>
        <taxon>Ranitomeya</taxon>
    </lineage>
</organism>
<evidence type="ECO:0000313" key="4">
    <source>
        <dbReference type="Proteomes" id="UP001176940"/>
    </source>
</evidence>
<dbReference type="InterPro" id="IPR008862">
    <property type="entry name" value="Tcp11"/>
</dbReference>
<reference evidence="3" key="1">
    <citation type="submission" date="2023-07" db="EMBL/GenBank/DDBJ databases">
        <authorList>
            <person name="Stuckert A."/>
        </authorList>
    </citation>
    <scope>NUCLEOTIDE SEQUENCE</scope>
</reference>
<evidence type="ECO:0000313" key="3">
    <source>
        <dbReference type="EMBL" id="CAJ0932587.1"/>
    </source>
</evidence>
<dbReference type="Pfam" id="PF05794">
    <property type="entry name" value="Tcp11"/>
    <property type="match status" value="1"/>
</dbReference>
<comment type="caution">
    <text evidence="3">The sequence shown here is derived from an EMBL/GenBank/DDBJ whole genome shotgun (WGS) entry which is preliminary data.</text>
</comment>
<feature type="compositionally biased region" description="Polar residues" evidence="2">
    <location>
        <begin position="56"/>
        <end position="70"/>
    </location>
</feature>
<feature type="region of interest" description="Disordered" evidence="2">
    <location>
        <begin position="1"/>
        <end position="32"/>
    </location>
</feature>